<evidence type="ECO:0000313" key="4">
    <source>
        <dbReference type="Proteomes" id="UP000228593"/>
    </source>
</evidence>
<comment type="caution">
    <text evidence="3">The sequence shown here is derived from an EMBL/GenBank/DDBJ whole genome shotgun (WGS) entry which is preliminary data.</text>
</comment>
<name>A0A2G8T0J3_9BURK</name>
<dbReference type="Proteomes" id="UP000228593">
    <property type="component" value="Unassembled WGS sequence"/>
</dbReference>
<keyword evidence="1" id="KW-1133">Transmembrane helix</keyword>
<evidence type="ECO:0000256" key="1">
    <source>
        <dbReference type="SAM" id="Phobius"/>
    </source>
</evidence>
<evidence type="ECO:0000313" key="3">
    <source>
        <dbReference type="EMBL" id="PIL39546.1"/>
    </source>
</evidence>
<feature type="transmembrane region" description="Helical" evidence="1">
    <location>
        <begin position="53"/>
        <end position="74"/>
    </location>
</feature>
<protein>
    <recommendedName>
        <fullName evidence="2">YdbS-like PH domain-containing protein</fullName>
    </recommendedName>
</protein>
<keyword evidence="1" id="KW-0812">Transmembrane</keyword>
<proteinExistence type="predicted"/>
<dbReference type="OrthoDB" id="1750577at2"/>
<dbReference type="AlphaFoldDB" id="A0A2G8T0J3"/>
<accession>A0A2G8T0J3</accession>
<dbReference type="Pfam" id="PF03703">
    <property type="entry name" value="bPH_2"/>
    <property type="match status" value="1"/>
</dbReference>
<organism evidence="3 4">
    <name type="scientific">Massilia psychrophila</name>
    <dbReference type="NCBI Taxonomy" id="1603353"/>
    <lineage>
        <taxon>Bacteria</taxon>
        <taxon>Pseudomonadati</taxon>
        <taxon>Pseudomonadota</taxon>
        <taxon>Betaproteobacteria</taxon>
        <taxon>Burkholderiales</taxon>
        <taxon>Oxalobacteraceae</taxon>
        <taxon>Telluria group</taxon>
        <taxon>Massilia</taxon>
    </lineage>
</organism>
<gene>
    <name evidence="3" type="ORF">CR103_12420</name>
</gene>
<dbReference type="EMBL" id="PDOB01000017">
    <property type="protein sequence ID" value="PIL39546.1"/>
    <property type="molecule type" value="Genomic_DNA"/>
</dbReference>
<feature type="transmembrane region" description="Helical" evidence="1">
    <location>
        <begin position="24"/>
        <end position="46"/>
    </location>
</feature>
<dbReference type="RefSeq" id="WP_099916300.1">
    <property type="nucleotide sequence ID" value="NZ_BMHS01000015.1"/>
</dbReference>
<keyword evidence="4" id="KW-1185">Reference proteome</keyword>
<feature type="domain" description="YdbS-like PH" evidence="2">
    <location>
        <begin position="88"/>
        <end position="157"/>
    </location>
</feature>
<dbReference type="PANTHER" id="PTHR34473">
    <property type="entry name" value="UPF0699 TRANSMEMBRANE PROTEIN YDBS"/>
    <property type="match status" value="1"/>
</dbReference>
<reference evidence="3 4" key="1">
    <citation type="submission" date="2017-10" db="EMBL/GenBank/DDBJ databases">
        <title>Massilia psychrophilum sp. nov., a novel purple-pigmented bacterium isolated from Tianshan glacier, Xinjiang Municipality, China.</title>
        <authorList>
            <person name="Wang H."/>
        </authorList>
    </citation>
    <scope>NUCLEOTIDE SEQUENCE [LARGE SCALE GENOMIC DNA]</scope>
    <source>
        <strain evidence="3 4">JCM 30813</strain>
    </source>
</reference>
<dbReference type="InterPro" id="IPR005182">
    <property type="entry name" value="YdbS-like_PH"/>
</dbReference>
<sequence>MSSLPAPTATSLPKLPALLTVWRYVYASTGIISGMVAGAVLAWMCAKLGAASMILYAFALLPTLALGAVGFLYAGKKYSNYQAELHADQGVVLYDGVWWRTEAWVPIARLQHIDVSQGPLDRRWGMATLTLQTAGTHDHATRIAGLPVARAHALRAALLPQSRAQHE</sequence>
<keyword evidence="1" id="KW-0472">Membrane</keyword>
<evidence type="ECO:0000259" key="2">
    <source>
        <dbReference type="Pfam" id="PF03703"/>
    </source>
</evidence>
<dbReference type="PANTHER" id="PTHR34473:SF2">
    <property type="entry name" value="UPF0699 TRANSMEMBRANE PROTEIN YDBT"/>
    <property type="match status" value="1"/>
</dbReference>